<reference evidence="2 3" key="1">
    <citation type="submission" date="2019-05" db="EMBL/GenBank/DDBJ databases">
        <title>Another draft genome of Portunus trituberculatus and its Hox gene families provides insights of decapod evolution.</title>
        <authorList>
            <person name="Jeong J.-H."/>
            <person name="Song I."/>
            <person name="Kim S."/>
            <person name="Choi T."/>
            <person name="Kim D."/>
            <person name="Ryu S."/>
            <person name="Kim W."/>
        </authorList>
    </citation>
    <scope>NUCLEOTIDE SEQUENCE [LARGE SCALE GENOMIC DNA]</scope>
    <source>
        <tissue evidence="2">Muscle</tissue>
    </source>
</reference>
<feature type="region of interest" description="Disordered" evidence="1">
    <location>
        <begin position="1"/>
        <end position="33"/>
    </location>
</feature>
<sequence length="75" mass="8666">MFFTTTTITTTTTTTPEAQWPAISDAESRRPSGLQYQSRISETVLSPEATANFHHNHYHHHHLHHYHHHHNASTD</sequence>
<dbReference type="AlphaFoldDB" id="A0A5B7I158"/>
<keyword evidence="3" id="KW-1185">Reference proteome</keyword>
<feature type="compositionally biased region" description="Low complexity" evidence="1">
    <location>
        <begin position="1"/>
        <end position="15"/>
    </location>
</feature>
<evidence type="ECO:0000313" key="2">
    <source>
        <dbReference type="EMBL" id="MPC78360.1"/>
    </source>
</evidence>
<organism evidence="2 3">
    <name type="scientific">Portunus trituberculatus</name>
    <name type="common">Swimming crab</name>
    <name type="synonym">Neptunus trituberculatus</name>
    <dbReference type="NCBI Taxonomy" id="210409"/>
    <lineage>
        <taxon>Eukaryota</taxon>
        <taxon>Metazoa</taxon>
        <taxon>Ecdysozoa</taxon>
        <taxon>Arthropoda</taxon>
        <taxon>Crustacea</taxon>
        <taxon>Multicrustacea</taxon>
        <taxon>Malacostraca</taxon>
        <taxon>Eumalacostraca</taxon>
        <taxon>Eucarida</taxon>
        <taxon>Decapoda</taxon>
        <taxon>Pleocyemata</taxon>
        <taxon>Brachyura</taxon>
        <taxon>Eubrachyura</taxon>
        <taxon>Portunoidea</taxon>
        <taxon>Portunidae</taxon>
        <taxon>Portuninae</taxon>
        <taxon>Portunus</taxon>
    </lineage>
</organism>
<protein>
    <submittedName>
        <fullName evidence="2">Uncharacterized protein</fullName>
    </submittedName>
</protein>
<evidence type="ECO:0000313" key="3">
    <source>
        <dbReference type="Proteomes" id="UP000324222"/>
    </source>
</evidence>
<gene>
    <name evidence="2" type="ORF">E2C01_072844</name>
</gene>
<dbReference type="Proteomes" id="UP000324222">
    <property type="component" value="Unassembled WGS sequence"/>
</dbReference>
<evidence type="ECO:0000256" key="1">
    <source>
        <dbReference type="SAM" id="MobiDB-lite"/>
    </source>
</evidence>
<dbReference type="EMBL" id="VSRR010048224">
    <property type="protein sequence ID" value="MPC78360.1"/>
    <property type="molecule type" value="Genomic_DNA"/>
</dbReference>
<accession>A0A5B7I158</accession>
<proteinExistence type="predicted"/>
<comment type="caution">
    <text evidence="2">The sequence shown here is derived from an EMBL/GenBank/DDBJ whole genome shotgun (WGS) entry which is preliminary data.</text>
</comment>
<name>A0A5B7I158_PORTR</name>